<dbReference type="HOGENOM" id="CLU_2671282_0_0_1"/>
<protein>
    <submittedName>
        <fullName evidence="2">Uncharacterized protein</fullName>
    </submittedName>
</protein>
<evidence type="ECO:0000313" key="3">
    <source>
        <dbReference type="Proteomes" id="UP000005446"/>
    </source>
</evidence>
<comment type="caution">
    <text evidence="2">The sequence shown here is derived from an EMBL/GenBank/DDBJ whole genome shotgun (WGS) entry which is preliminary data.</text>
</comment>
<feature type="region of interest" description="Disordered" evidence="1">
    <location>
        <begin position="1"/>
        <end position="25"/>
    </location>
</feature>
<dbReference type="InParanoid" id="H0EN71"/>
<name>H0EN71_GLAL7</name>
<dbReference type="EMBL" id="AGUE01000101">
    <property type="protein sequence ID" value="EHK99991.1"/>
    <property type="molecule type" value="Genomic_DNA"/>
</dbReference>
<gene>
    <name evidence="2" type="ORF">M7I_4074</name>
</gene>
<keyword evidence="3" id="KW-1185">Reference proteome</keyword>
<evidence type="ECO:0000313" key="2">
    <source>
        <dbReference type="EMBL" id="EHK99991.1"/>
    </source>
</evidence>
<sequence length="75" mass="8848">MREVVEEEKRRDEAENRQRSEENLKHFQQPSTYFGYIAGTSTRGVAVAVKDNGDAVTTYLFRSDRMLSQYWNREV</sequence>
<reference evidence="2 3" key="1">
    <citation type="journal article" date="2012" name="Eukaryot. Cell">
        <title>Genome sequence of the fungus Glarea lozoyensis: the first genome sequence of a species from the Helotiaceae family.</title>
        <authorList>
            <person name="Youssar L."/>
            <person name="Gruening B.A."/>
            <person name="Erxleben A."/>
            <person name="Guenther S."/>
            <person name="Huettel W."/>
        </authorList>
    </citation>
    <scope>NUCLEOTIDE SEQUENCE [LARGE SCALE GENOMIC DNA]</scope>
    <source>
        <strain evidence="3">ATCC 74030 / MF5533</strain>
    </source>
</reference>
<dbReference type="AlphaFoldDB" id="H0EN71"/>
<organism evidence="2 3">
    <name type="scientific">Glarea lozoyensis (strain ATCC 74030 / MF5533)</name>
    <dbReference type="NCBI Taxonomy" id="1104152"/>
    <lineage>
        <taxon>Eukaryota</taxon>
        <taxon>Fungi</taxon>
        <taxon>Dikarya</taxon>
        <taxon>Ascomycota</taxon>
        <taxon>Pezizomycotina</taxon>
        <taxon>Leotiomycetes</taxon>
        <taxon>Helotiales</taxon>
        <taxon>Helotiaceae</taxon>
        <taxon>Glarea</taxon>
    </lineage>
</organism>
<dbReference type="Proteomes" id="UP000005446">
    <property type="component" value="Unassembled WGS sequence"/>
</dbReference>
<accession>H0EN71</accession>
<proteinExistence type="predicted"/>
<evidence type="ECO:0000256" key="1">
    <source>
        <dbReference type="SAM" id="MobiDB-lite"/>
    </source>
</evidence>